<dbReference type="GO" id="GO:0016616">
    <property type="term" value="F:oxidoreductase activity, acting on the CH-OH group of donors, NAD or NADP as acceptor"/>
    <property type="evidence" value="ECO:0007669"/>
    <property type="project" value="TreeGrafter"/>
</dbReference>
<dbReference type="AlphaFoldDB" id="A0A845ACL7"/>
<dbReference type="EMBL" id="WTYA01000003">
    <property type="protein sequence ID" value="MXP28192.1"/>
    <property type="molecule type" value="Genomic_DNA"/>
</dbReference>
<dbReference type="Proteomes" id="UP000439780">
    <property type="component" value="Unassembled WGS sequence"/>
</dbReference>
<organism evidence="3 4">
    <name type="scientific">Qipengyuania algicida</name>
    <dbReference type="NCBI Taxonomy" id="1836209"/>
    <lineage>
        <taxon>Bacteria</taxon>
        <taxon>Pseudomonadati</taxon>
        <taxon>Pseudomonadota</taxon>
        <taxon>Alphaproteobacteria</taxon>
        <taxon>Sphingomonadales</taxon>
        <taxon>Erythrobacteraceae</taxon>
        <taxon>Qipengyuania</taxon>
    </lineage>
</organism>
<dbReference type="InterPro" id="IPR036291">
    <property type="entry name" value="NAD(P)-bd_dom_sf"/>
</dbReference>
<evidence type="ECO:0000256" key="1">
    <source>
        <dbReference type="ARBA" id="ARBA00006484"/>
    </source>
</evidence>
<sequence>MVTGAESGIGAACAAAFGALGDRVAICYFSEEAAAKETASAVEKGGGKAMTVQCNVADEASVDAAFTTVEKQWGIAEVLVNSAGLNMSGVKVRDMTLKQWQRLIDTDLTGAFLTSRRFVTARGDATSDAAIIQISSIHAYAVRDGGADYCAAKGGQTNLVETLAIEEAAKGLRVNAIDPGMILTPMNERAVEDGAYRASLVKNIPMGRAGEPSEVADLAVFLASDKARYITGAHMVIDGGLSLMQAVGA</sequence>
<comment type="caution">
    <text evidence="3">The sequence shown here is derived from an EMBL/GenBank/DDBJ whole genome shotgun (WGS) entry which is preliminary data.</text>
</comment>
<gene>
    <name evidence="3" type="ORF">GRI58_05080</name>
</gene>
<dbReference type="Pfam" id="PF13561">
    <property type="entry name" value="adh_short_C2"/>
    <property type="match status" value="1"/>
</dbReference>
<proteinExistence type="inferred from homology"/>
<dbReference type="PANTHER" id="PTHR42760:SF132">
    <property type="entry name" value="SHORT-CHAIN DEHYDROGENASE_REDUCTASE FAMILY PROTEIN"/>
    <property type="match status" value="1"/>
</dbReference>
<accession>A0A845ACL7</accession>
<comment type="similarity">
    <text evidence="1">Belongs to the short-chain dehydrogenases/reductases (SDR) family.</text>
</comment>
<protein>
    <submittedName>
        <fullName evidence="3">SDR family oxidoreductase</fullName>
    </submittedName>
</protein>
<dbReference type="PRINTS" id="PR00081">
    <property type="entry name" value="GDHRDH"/>
</dbReference>
<evidence type="ECO:0000256" key="2">
    <source>
        <dbReference type="ARBA" id="ARBA00023002"/>
    </source>
</evidence>
<dbReference type="OrthoDB" id="9779623at2"/>
<dbReference type="FunFam" id="3.40.50.720:FF:000173">
    <property type="entry name" value="3-oxoacyl-[acyl-carrier protein] reductase"/>
    <property type="match status" value="1"/>
</dbReference>
<reference evidence="3 4" key="1">
    <citation type="submission" date="2019-12" db="EMBL/GenBank/DDBJ databases">
        <title>Genomic-based taxomic classification of the family Erythrobacteraceae.</title>
        <authorList>
            <person name="Xu L."/>
        </authorList>
    </citation>
    <scope>NUCLEOTIDE SEQUENCE [LARGE SCALE GENOMIC DNA]</scope>
    <source>
        <strain evidence="3 4">KEMB 9005-328</strain>
    </source>
</reference>
<name>A0A845ACL7_9SPHN</name>
<dbReference type="PANTHER" id="PTHR42760">
    <property type="entry name" value="SHORT-CHAIN DEHYDROGENASES/REDUCTASES FAMILY MEMBER"/>
    <property type="match status" value="1"/>
</dbReference>
<keyword evidence="4" id="KW-1185">Reference proteome</keyword>
<keyword evidence="2" id="KW-0560">Oxidoreductase</keyword>
<dbReference type="Gene3D" id="3.40.50.720">
    <property type="entry name" value="NAD(P)-binding Rossmann-like Domain"/>
    <property type="match status" value="1"/>
</dbReference>
<dbReference type="InterPro" id="IPR002347">
    <property type="entry name" value="SDR_fam"/>
</dbReference>
<evidence type="ECO:0000313" key="4">
    <source>
        <dbReference type="Proteomes" id="UP000439780"/>
    </source>
</evidence>
<evidence type="ECO:0000313" key="3">
    <source>
        <dbReference type="EMBL" id="MXP28192.1"/>
    </source>
</evidence>
<dbReference type="SUPFAM" id="SSF51735">
    <property type="entry name" value="NAD(P)-binding Rossmann-fold domains"/>
    <property type="match status" value="1"/>
</dbReference>
<dbReference type="PRINTS" id="PR00080">
    <property type="entry name" value="SDRFAMILY"/>
</dbReference>